<name>A0A914HQV8_GLORO</name>
<dbReference type="WBParaSite" id="Gr19_v10_g3619.t2">
    <property type="protein sequence ID" value="Gr19_v10_g3619.t2"/>
    <property type="gene ID" value="Gr19_v10_g3619"/>
</dbReference>
<sequence>MNTILVLRDPNSTTAHNFYIYEAGAAPINHYQIPFKQHLKKVNLNGNNNGDPIEKKLLCYALATFFGHAFVASHFVITDIWLVDYPKIRFMMGSYYPLFLDTEIIKIFVSAQWRGPKTIIIAQLEELLVINCRPDLAVPYNNCQQTYLKGSAKLAARILRPRNLRPEFCNTKLAARNLRP</sequence>
<dbReference type="Proteomes" id="UP000887572">
    <property type="component" value="Unplaced"/>
</dbReference>
<reference evidence="2" key="1">
    <citation type="submission" date="2022-11" db="UniProtKB">
        <authorList>
            <consortium name="WormBaseParasite"/>
        </authorList>
    </citation>
    <scope>IDENTIFICATION</scope>
</reference>
<accession>A0A914HQV8</accession>
<organism evidence="1 2">
    <name type="scientific">Globodera rostochiensis</name>
    <name type="common">Golden nematode worm</name>
    <name type="synonym">Heterodera rostochiensis</name>
    <dbReference type="NCBI Taxonomy" id="31243"/>
    <lineage>
        <taxon>Eukaryota</taxon>
        <taxon>Metazoa</taxon>
        <taxon>Ecdysozoa</taxon>
        <taxon>Nematoda</taxon>
        <taxon>Chromadorea</taxon>
        <taxon>Rhabditida</taxon>
        <taxon>Tylenchina</taxon>
        <taxon>Tylenchomorpha</taxon>
        <taxon>Tylenchoidea</taxon>
        <taxon>Heteroderidae</taxon>
        <taxon>Heteroderinae</taxon>
        <taxon>Globodera</taxon>
    </lineage>
</organism>
<proteinExistence type="predicted"/>
<evidence type="ECO:0000313" key="2">
    <source>
        <dbReference type="WBParaSite" id="Gr19_v10_g3619.t2"/>
    </source>
</evidence>
<evidence type="ECO:0000313" key="1">
    <source>
        <dbReference type="Proteomes" id="UP000887572"/>
    </source>
</evidence>
<dbReference type="AlphaFoldDB" id="A0A914HQV8"/>
<protein>
    <submittedName>
        <fullName evidence="2">Uncharacterized protein</fullName>
    </submittedName>
</protein>
<keyword evidence="1" id="KW-1185">Reference proteome</keyword>